<evidence type="ECO:0000313" key="5">
    <source>
        <dbReference type="EMBL" id="KAK3683838.1"/>
    </source>
</evidence>
<feature type="repeat" description="WD" evidence="3">
    <location>
        <begin position="121"/>
        <end position="164"/>
    </location>
</feature>
<dbReference type="AlphaFoldDB" id="A0AAE0X345"/>
<dbReference type="EMBL" id="JAULSO010000004">
    <property type="protein sequence ID" value="KAK3683838.1"/>
    <property type="molecule type" value="Genomic_DNA"/>
</dbReference>
<protein>
    <submittedName>
        <fullName evidence="5">WD40-repeat-containing domain protein</fullName>
    </submittedName>
</protein>
<keyword evidence="2" id="KW-0677">Repeat</keyword>
<dbReference type="PROSITE" id="PS50082">
    <property type="entry name" value="WD_REPEATS_2"/>
    <property type="match status" value="2"/>
</dbReference>
<gene>
    <name evidence="5" type="ORF">B0T22DRAFT_483650</name>
</gene>
<sequence length="398" mass="43305">MQSSDPRNFFETDAEQATRKRRAAKAGNKYGNPIQLKSKILAAVVDPRSPSSAVLVAESAGAVRRVSLDDDGDVKTVYRGPTSPVCSLAVGGPGNRTLFAGSWDKCVWSWDLATKAVGRKYIGHSDFVKALVCAKVGGKDCLISGGADKKIIVWDIASGARLHTLKDDIVNMMSLQDLVVDHASSSEDEICLVSASSDPHIRRWKIRLDGWEQVVEDAPDAPGTERRTVLEHETTIYKLVFDYDSADVDLWTSSGDGTAKCLSRLKGFTADDTYDHGGHVRAVAVTDEWIITGGRDEDLKFWNRALGKLHCCLQGHFDEITDLAILEASKGTRSRVCSVSIDGTVRTWPLDKAGLGALVEEQNKPAQILEEEEAETGNDGLLSVDEEAELAALMEDDE</sequence>
<evidence type="ECO:0000256" key="2">
    <source>
        <dbReference type="ARBA" id="ARBA00022737"/>
    </source>
</evidence>
<feature type="repeat" description="WD" evidence="3">
    <location>
        <begin position="273"/>
        <end position="303"/>
    </location>
</feature>
<feature type="region of interest" description="Disordered" evidence="4">
    <location>
        <begin position="1"/>
        <end position="30"/>
    </location>
</feature>
<reference evidence="5" key="2">
    <citation type="submission" date="2023-06" db="EMBL/GenBank/DDBJ databases">
        <authorList>
            <consortium name="Lawrence Berkeley National Laboratory"/>
            <person name="Haridas S."/>
            <person name="Hensen N."/>
            <person name="Bonometti L."/>
            <person name="Westerberg I."/>
            <person name="Brannstrom I.O."/>
            <person name="Guillou S."/>
            <person name="Cros-Aarteil S."/>
            <person name="Calhoun S."/>
            <person name="Kuo A."/>
            <person name="Mondo S."/>
            <person name="Pangilinan J."/>
            <person name="Riley R."/>
            <person name="Labutti K."/>
            <person name="Andreopoulos B."/>
            <person name="Lipzen A."/>
            <person name="Chen C."/>
            <person name="Yanf M."/>
            <person name="Daum C."/>
            <person name="Ng V."/>
            <person name="Clum A."/>
            <person name="Steindorff A."/>
            <person name="Ohm R."/>
            <person name="Martin F."/>
            <person name="Silar P."/>
            <person name="Natvig D."/>
            <person name="Lalanne C."/>
            <person name="Gautier V."/>
            <person name="Ament-Velasquez S.L."/>
            <person name="Kruys A."/>
            <person name="Hutchinson M.I."/>
            <person name="Powell A.J."/>
            <person name="Barry K."/>
            <person name="Miller A.N."/>
            <person name="Grigoriev I.V."/>
            <person name="Debuchy R."/>
            <person name="Gladieux P."/>
            <person name="Thoren M.H."/>
            <person name="Johannesson H."/>
        </authorList>
    </citation>
    <scope>NUCLEOTIDE SEQUENCE</scope>
    <source>
        <strain evidence="5">CBS 314.62</strain>
    </source>
</reference>
<proteinExistence type="predicted"/>
<evidence type="ECO:0000256" key="4">
    <source>
        <dbReference type="SAM" id="MobiDB-lite"/>
    </source>
</evidence>
<name>A0AAE0X345_9PEZI</name>
<reference evidence="5" key="1">
    <citation type="journal article" date="2023" name="Mol. Phylogenet. Evol.">
        <title>Genome-scale phylogeny and comparative genomics of the fungal order Sordariales.</title>
        <authorList>
            <person name="Hensen N."/>
            <person name="Bonometti L."/>
            <person name="Westerberg I."/>
            <person name="Brannstrom I.O."/>
            <person name="Guillou S."/>
            <person name="Cros-Aarteil S."/>
            <person name="Calhoun S."/>
            <person name="Haridas S."/>
            <person name="Kuo A."/>
            <person name="Mondo S."/>
            <person name="Pangilinan J."/>
            <person name="Riley R."/>
            <person name="LaButti K."/>
            <person name="Andreopoulos B."/>
            <person name="Lipzen A."/>
            <person name="Chen C."/>
            <person name="Yan M."/>
            <person name="Daum C."/>
            <person name="Ng V."/>
            <person name="Clum A."/>
            <person name="Steindorff A."/>
            <person name="Ohm R.A."/>
            <person name="Martin F."/>
            <person name="Silar P."/>
            <person name="Natvig D.O."/>
            <person name="Lalanne C."/>
            <person name="Gautier V."/>
            <person name="Ament-Velasquez S.L."/>
            <person name="Kruys A."/>
            <person name="Hutchinson M.I."/>
            <person name="Powell A.J."/>
            <person name="Barry K."/>
            <person name="Miller A.N."/>
            <person name="Grigoriev I.V."/>
            <person name="Debuchy R."/>
            <person name="Gladieux P."/>
            <person name="Hiltunen Thoren M."/>
            <person name="Johannesson H."/>
        </authorList>
    </citation>
    <scope>NUCLEOTIDE SEQUENCE</scope>
    <source>
        <strain evidence="5">CBS 314.62</strain>
    </source>
</reference>
<dbReference type="InterPro" id="IPR001680">
    <property type="entry name" value="WD40_rpt"/>
</dbReference>
<dbReference type="InterPro" id="IPR036322">
    <property type="entry name" value="WD40_repeat_dom_sf"/>
</dbReference>
<accession>A0AAE0X345</accession>
<dbReference type="InterPro" id="IPR015943">
    <property type="entry name" value="WD40/YVTN_repeat-like_dom_sf"/>
</dbReference>
<evidence type="ECO:0000256" key="1">
    <source>
        <dbReference type="ARBA" id="ARBA00022574"/>
    </source>
</evidence>
<dbReference type="PROSITE" id="PS00678">
    <property type="entry name" value="WD_REPEATS_1"/>
    <property type="match status" value="1"/>
</dbReference>
<dbReference type="InterPro" id="IPR019775">
    <property type="entry name" value="WD40_repeat_CS"/>
</dbReference>
<dbReference type="Pfam" id="PF00400">
    <property type="entry name" value="WD40"/>
    <property type="match status" value="3"/>
</dbReference>
<dbReference type="Gene3D" id="2.130.10.10">
    <property type="entry name" value="YVTN repeat-like/Quinoprotein amine dehydrogenase"/>
    <property type="match status" value="2"/>
</dbReference>
<organism evidence="5 6">
    <name type="scientific">Podospora appendiculata</name>
    <dbReference type="NCBI Taxonomy" id="314037"/>
    <lineage>
        <taxon>Eukaryota</taxon>
        <taxon>Fungi</taxon>
        <taxon>Dikarya</taxon>
        <taxon>Ascomycota</taxon>
        <taxon>Pezizomycotina</taxon>
        <taxon>Sordariomycetes</taxon>
        <taxon>Sordariomycetidae</taxon>
        <taxon>Sordariales</taxon>
        <taxon>Podosporaceae</taxon>
        <taxon>Podospora</taxon>
    </lineage>
</organism>
<dbReference type="PANTHER" id="PTHR19848:SF8">
    <property type="entry name" value="F-BOX AND WD REPEAT DOMAIN CONTAINING 7"/>
    <property type="match status" value="1"/>
</dbReference>
<dbReference type="PANTHER" id="PTHR19848">
    <property type="entry name" value="WD40 REPEAT PROTEIN"/>
    <property type="match status" value="1"/>
</dbReference>
<dbReference type="SMART" id="SM00320">
    <property type="entry name" value="WD40"/>
    <property type="match status" value="6"/>
</dbReference>
<comment type="caution">
    <text evidence="5">The sequence shown here is derived from an EMBL/GenBank/DDBJ whole genome shotgun (WGS) entry which is preliminary data.</text>
</comment>
<dbReference type="SUPFAM" id="SSF50978">
    <property type="entry name" value="WD40 repeat-like"/>
    <property type="match status" value="1"/>
</dbReference>
<keyword evidence="6" id="KW-1185">Reference proteome</keyword>
<evidence type="ECO:0000256" key="3">
    <source>
        <dbReference type="PROSITE-ProRule" id="PRU00221"/>
    </source>
</evidence>
<dbReference type="Proteomes" id="UP001270362">
    <property type="component" value="Unassembled WGS sequence"/>
</dbReference>
<evidence type="ECO:0000313" key="6">
    <source>
        <dbReference type="Proteomes" id="UP001270362"/>
    </source>
</evidence>
<keyword evidence="1 3" id="KW-0853">WD repeat</keyword>